<protein>
    <submittedName>
        <fullName evidence="2">Uncharacterized protein</fullName>
    </submittedName>
</protein>
<dbReference type="OrthoDB" id="1677442at2759"/>
<evidence type="ECO:0000313" key="2">
    <source>
        <dbReference type="EMBL" id="PIN13739.1"/>
    </source>
</evidence>
<accession>A0A2G9H8A9</accession>
<proteinExistence type="predicted"/>
<keyword evidence="1" id="KW-0175">Coiled coil</keyword>
<reference evidence="3" key="1">
    <citation type="journal article" date="2018" name="Gigascience">
        <title>Genome assembly of the Pink Ipe (Handroanthus impetiginosus, Bignoniaceae), a highly valued, ecologically keystone Neotropical timber forest tree.</title>
        <authorList>
            <person name="Silva-Junior O.B."/>
            <person name="Grattapaglia D."/>
            <person name="Novaes E."/>
            <person name="Collevatti R.G."/>
        </authorList>
    </citation>
    <scope>NUCLEOTIDE SEQUENCE [LARGE SCALE GENOMIC DNA]</scope>
    <source>
        <strain evidence="3">cv. UFG-1</strain>
    </source>
</reference>
<gene>
    <name evidence="2" type="ORF">CDL12_13637</name>
</gene>
<dbReference type="EMBL" id="NKXS01002420">
    <property type="protein sequence ID" value="PIN13739.1"/>
    <property type="molecule type" value="Genomic_DNA"/>
</dbReference>
<evidence type="ECO:0000313" key="3">
    <source>
        <dbReference type="Proteomes" id="UP000231279"/>
    </source>
</evidence>
<comment type="caution">
    <text evidence="2">The sequence shown here is derived from an EMBL/GenBank/DDBJ whole genome shotgun (WGS) entry which is preliminary data.</text>
</comment>
<organism evidence="2 3">
    <name type="scientific">Handroanthus impetiginosus</name>
    <dbReference type="NCBI Taxonomy" id="429701"/>
    <lineage>
        <taxon>Eukaryota</taxon>
        <taxon>Viridiplantae</taxon>
        <taxon>Streptophyta</taxon>
        <taxon>Embryophyta</taxon>
        <taxon>Tracheophyta</taxon>
        <taxon>Spermatophyta</taxon>
        <taxon>Magnoliopsida</taxon>
        <taxon>eudicotyledons</taxon>
        <taxon>Gunneridae</taxon>
        <taxon>Pentapetalae</taxon>
        <taxon>asterids</taxon>
        <taxon>lamiids</taxon>
        <taxon>Lamiales</taxon>
        <taxon>Bignoniaceae</taxon>
        <taxon>Crescentiina</taxon>
        <taxon>Tabebuia alliance</taxon>
        <taxon>Handroanthus</taxon>
    </lineage>
</organism>
<keyword evidence="3" id="KW-1185">Reference proteome</keyword>
<name>A0A2G9H8A9_9LAMI</name>
<dbReference type="AlphaFoldDB" id="A0A2G9H8A9"/>
<sequence length="96" mass="10995">MPVKQLITKMLMCKKQGGAAAYNHRVRWMVGKAANRAAVHGSKLPVPDIIPLDEVEMEIKRGIEEKERKRREIENSVDSQLKNWQVLNVEKIVCSK</sequence>
<evidence type="ECO:0000256" key="1">
    <source>
        <dbReference type="SAM" id="Coils"/>
    </source>
</evidence>
<feature type="coiled-coil region" evidence="1">
    <location>
        <begin position="52"/>
        <end position="83"/>
    </location>
</feature>
<dbReference type="Proteomes" id="UP000231279">
    <property type="component" value="Unassembled WGS sequence"/>
</dbReference>